<dbReference type="Pfam" id="PF03606">
    <property type="entry name" value="DcuC"/>
    <property type="match status" value="1"/>
</dbReference>
<feature type="transmembrane region" description="Helical" evidence="6">
    <location>
        <begin position="21"/>
        <end position="39"/>
    </location>
</feature>
<evidence type="ECO:0000256" key="5">
    <source>
        <dbReference type="ARBA" id="ARBA00023136"/>
    </source>
</evidence>
<feature type="transmembrane region" description="Helical" evidence="6">
    <location>
        <begin position="209"/>
        <end position="227"/>
    </location>
</feature>
<feature type="transmembrane region" description="Helical" evidence="6">
    <location>
        <begin position="448"/>
        <end position="468"/>
    </location>
</feature>
<organism evidence="7">
    <name type="scientific">Intestinibacter bartlettii</name>
    <dbReference type="NCBI Taxonomy" id="261299"/>
    <lineage>
        <taxon>Bacteria</taxon>
        <taxon>Bacillati</taxon>
        <taxon>Bacillota</taxon>
        <taxon>Clostridia</taxon>
        <taxon>Peptostreptococcales</taxon>
        <taxon>Peptostreptococcaceae</taxon>
        <taxon>Intestinibacter</taxon>
    </lineage>
</organism>
<feature type="transmembrane region" description="Helical" evidence="6">
    <location>
        <begin position="262"/>
        <end position="281"/>
    </location>
</feature>
<dbReference type="EMBL" id="CACRUE010000009">
    <property type="protein sequence ID" value="VYT74058.1"/>
    <property type="molecule type" value="Genomic_DNA"/>
</dbReference>
<evidence type="ECO:0000256" key="3">
    <source>
        <dbReference type="ARBA" id="ARBA00022692"/>
    </source>
</evidence>
<evidence type="ECO:0000256" key="2">
    <source>
        <dbReference type="ARBA" id="ARBA00022475"/>
    </source>
</evidence>
<comment type="subcellular location">
    <subcellularLocation>
        <location evidence="1">Cell membrane</location>
        <topology evidence="1">Multi-pass membrane protein</topology>
    </subcellularLocation>
</comment>
<feature type="transmembrane region" description="Helical" evidence="6">
    <location>
        <begin position="317"/>
        <end position="338"/>
    </location>
</feature>
<feature type="transmembrane region" description="Helical" evidence="6">
    <location>
        <begin position="123"/>
        <end position="155"/>
    </location>
</feature>
<keyword evidence="4 6" id="KW-1133">Transmembrane helix</keyword>
<feature type="transmembrane region" description="Helical" evidence="6">
    <location>
        <begin position="87"/>
        <end position="103"/>
    </location>
</feature>
<keyword evidence="2" id="KW-1003">Cell membrane</keyword>
<protein>
    <recommendedName>
        <fullName evidence="8">C4-dicarboxylate anaerobic carrier</fullName>
    </recommendedName>
</protein>
<dbReference type="AlphaFoldDB" id="A0A6N2Z7T5"/>
<feature type="transmembrane region" description="Helical" evidence="6">
    <location>
        <begin position="358"/>
        <end position="378"/>
    </location>
</feature>
<evidence type="ECO:0008006" key="8">
    <source>
        <dbReference type="Google" id="ProtNLM"/>
    </source>
</evidence>
<dbReference type="InterPro" id="IPR051679">
    <property type="entry name" value="DASS-Related_Transporters"/>
</dbReference>
<evidence type="ECO:0000256" key="6">
    <source>
        <dbReference type="SAM" id="Phobius"/>
    </source>
</evidence>
<dbReference type="GO" id="GO:0005886">
    <property type="term" value="C:plasma membrane"/>
    <property type="evidence" value="ECO:0007669"/>
    <property type="project" value="UniProtKB-SubCell"/>
</dbReference>
<keyword evidence="5 6" id="KW-0472">Membrane</keyword>
<evidence type="ECO:0000313" key="7">
    <source>
        <dbReference type="EMBL" id="VYT74058.1"/>
    </source>
</evidence>
<dbReference type="InterPro" id="IPR018385">
    <property type="entry name" value="C4_dicarb_anaerob_car-like"/>
</dbReference>
<dbReference type="PANTHER" id="PTHR43652:SF2">
    <property type="entry name" value="BASIC AMINO ACID ANTIPORTER YFCC-RELATED"/>
    <property type="match status" value="1"/>
</dbReference>
<dbReference type="RefSeq" id="WP_034726537.1">
    <property type="nucleotide sequence ID" value="NZ_CACRUE010000009.1"/>
</dbReference>
<feature type="transmembrane region" description="Helical" evidence="6">
    <location>
        <begin position="287"/>
        <end position="305"/>
    </location>
</feature>
<keyword evidence="3 6" id="KW-0812">Transmembrane</keyword>
<name>A0A6N2Z7T5_9FIRM</name>
<accession>A0A6N2Z7T5</accession>
<evidence type="ECO:0000256" key="4">
    <source>
        <dbReference type="ARBA" id="ARBA00022989"/>
    </source>
</evidence>
<dbReference type="PANTHER" id="PTHR43652">
    <property type="entry name" value="BASIC AMINO ACID ANTIPORTER YFCC-RELATED"/>
    <property type="match status" value="1"/>
</dbReference>
<sequence length="469" mass="51298">MEAKQKNLNKQNKKGFKVPNAYIIVIGIMVFVSILTYIIPAGQYSEITTASGTTVLDPNSFTYVEQKGITLWQFFTSFYEGLQKNQAIIFFLFLLGGYFKIIIDTKAVDGFISLLIDKLGNKVLIVIPILMLVMSLLGDAGVLINPVVAFIPIGILLANRLKLDPICAVAVTFVAAYQGFSTTQICGPTLQTAQAIAELPILSGFGYRFVIWAIIFVVTAVYTMRYAKKVSKDPKNSIIYGEYELMEVKEEHITKFEAKHGIIMLIMLVGFGIYSYGAVKYSWGMDYMAAIFFIVGVSGGIVGGLNGDQIVKSFVEGCKEMCFSAMLMGCAAAISILLTEGSILHTITHSFALFLQNFPSYISAPLMYVANVLVNFFVSSGSGQAVVVMPIMTPLSDLVGVSRQLAVCAYQFGDGLSNCIFPTNGTMMACIALAGVKYDKWLKWMLPLFFIWSVIIMVALTIGVMVGIS</sequence>
<reference evidence="7" key="1">
    <citation type="submission" date="2019-11" db="EMBL/GenBank/DDBJ databases">
        <authorList>
            <person name="Feng L."/>
        </authorList>
    </citation>
    <scope>NUCLEOTIDE SEQUENCE</scope>
    <source>
        <strain evidence="7">IbartlettiiLFYP30</strain>
    </source>
</reference>
<evidence type="ECO:0000256" key="1">
    <source>
        <dbReference type="ARBA" id="ARBA00004651"/>
    </source>
</evidence>
<gene>
    <name evidence="7" type="ORF">IBLFYP30_01054</name>
</gene>
<proteinExistence type="predicted"/>